<dbReference type="EMBL" id="JAIWYP010000002">
    <property type="protein sequence ID" value="KAH3869314.1"/>
    <property type="molecule type" value="Genomic_DNA"/>
</dbReference>
<organism evidence="1 2">
    <name type="scientific">Dreissena polymorpha</name>
    <name type="common">Zebra mussel</name>
    <name type="synonym">Mytilus polymorpha</name>
    <dbReference type="NCBI Taxonomy" id="45954"/>
    <lineage>
        <taxon>Eukaryota</taxon>
        <taxon>Metazoa</taxon>
        <taxon>Spiralia</taxon>
        <taxon>Lophotrochozoa</taxon>
        <taxon>Mollusca</taxon>
        <taxon>Bivalvia</taxon>
        <taxon>Autobranchia</taxon>
        <taxon>Heteroconchia</taxon>
        <taxon>Euheterodonta</taxon>
        <taxon>Imparidentia</taxon>
        <taxon>Neoheterodontei</taxon>
        <taxon>Myida</taxon>
        <taxon>Dreissenoidea</taxon>
        <taxon>Dreissenidae</taxon>
        <taxon>Dreissena</taxon>
    </lineage>
</organism>
<accession>A0A9D4M413</accession>
<evidence type="ECO:0000313" key="2">
    <source>
        <dbReference type="Proteomes" id="UP000828390"/>
    </source>
</evidence>
<reference evidence="1" key="2">
    <citation type="submission" date="2020-11" db="EMBL/GenBank/DDBJ databases">
        <authorList>
            <person name="McCartney M.A."/>
            <person name="Auch B."/>
            <person name="Kono T."/>
            <person name="Mallez S."/>
            <person name="Becker A."/>
            <person name="Gohl D.M."/>
            <person name="Silverstein K.A.T."/>
            <person name="Koren S."/>
            <person name="Bechman K.B."/>
            <person name="Herman A."/>
            <person name="Abrahante J.E."/>
            <person name="Garbe J."/>
        </authorList>
    </citation>
    <scope>NUCLEOTIDE SEQUENCE</scope>
    <source>
        <strain evidence="1">Duluth1</strain>
        <tissue evidence="1">Whole animal</tissue>
    </source>
</reference>
<evidence type="ECO:0000313" key="1">
    <source>
        <dbReference type="EMBL" id="KAH3869314.1"/>
    </source>
</evidence>
<dbReference type="Proteomes" id="UP000828390">
    <property type="component" value="Unassembled WGS sequence"/>
</dbReference>
<comment type="caution">
    <text evidence="1">The sequence shown here is derived from an EMBL/GenBank/DDBJ whole genome shotgun (WGS) entry which is preliminary data.</text>
</comment>
<gene>
    <name evidence="1" type="ORF">DPMN_032477</name>
</gene>
<name>A0A9D4M413_DREPO</name>
<protein>
    <submittedName>
        <fullName evidence="1">Uncharacterized protein</fullName>
    </submittedName>
</protein>
<keyword evidence="2" id="KW-1185">Reference proteome</keyword>
<dbReference type="AlphaFoldDB" id="A0A9D4M413"/>
<reference evidence="1" key="1">
    <citation type="journal article" date="2019" name="bioRxiv">
        <title>The Genome of the Zebra Mussel, Dreissena polymorpha: A Resource for Invasive Species Research.</title>
        <authorList>
            <person name="McCartney M.A."/>
            <person name="Auch B."/>
            <person name="Kono T."/>
            <person name="Mallez S."/>
            <person name="Zhang Y."/>
            <person name="Obille A."/>
            <person name="Becker A."/>
            <person name="Abrahante J.E."/>
            <person name="Garbe J."/>
            <person name="Badalamenti J.P."/>
            <person name="Herman A."/>
            <person name="Mangelson H."/>
            <person name="Liachko I."/>
            <person name="Sullivan S."/>
            <person name="Sone E.D."/>
            <person name="Koren S."/>
            <person name="Silverstein K.A.T."/>
            <person name="Beckman K.B."/>
            <person name="Gohl D.M."/>
        </authorList>
    </citation>
    <scope>NUCLEOTIDE SEQUENCE</scope>
    <source>
        <strain evidence="1">Duluth1</strain>
        <tissue evidence="1">Whole animal</tissue>
    </source>
</reference>
<proteinExistence type="predicted"/>
<sequence>MMIPILSPKNIRLPKASDITDEVILSTMDDKIMKKAKKEPAVKKLTMEINRDIEKMKNFDKRVTEIKDKKDLVGLYCMDHYFNEQNCSADPYEFRREQSRLYQKH</sequence>